<evidence type="ECO:0000256" key="2">
    <source>
        <dbReference type="RuleBase" id="RU363034"/>
    </source>
</evidence>
<dbReference type="GeneID" id="111596246"/>
<dbReference type="AlphaFoldDB" id="A0A6J1LID6"/>
<sequence length="313" mass="35108">MWLRTLLLLALLPINPILGQINEIVRSCIGYKKSVFEEQVGYSFLFPNAPVMYETIDNCLSYTPLIVGGQPADPKEFPHVARLGHLSAQWNRIEWFCGGTLISDRFVLTAAHCFEAEQGELNVVRLGDLDFANDQEDASPKNYAVADYFRHPQFSSPELYNDIGMVKLAERVRFDRYKHPACLPFESGQNLASYIAVGWGSTNLGGKSSTKLLKVKLDLIADEVCRRVIGQSDDYPRGFNPATQMCVGSSKPMDTCNGDSGGPILVYHKEYPCMYHVMGITSAGIACGTPRIPSIYTRVYYYLDWITQIMENF</sequence>
<evidence type="ECO:0000256" key="3">
    <source>
        <dbReference type="SAM" id="SignalP"/>
    </source>
</evidence>
<dbReference type="InterPro" id="IPR001314">
    <property type="entry name" value="Peptidase_S1A"/>
</dbReference>
<evidence type="ECO:0000256" key="1">
    <source>
        <dbReference type="ARBA" id="ARBA00023157"/>
    </source>
</evidence>
<feature type="signal peptide" evidence="3">
    <location>
        <begin position="1"/>
        <end position="19"/>
    </location>
</feature>
<keyword evidence="1" id="KW-1015">Disulfide bond</keyword>
<protein>
    <submittedName>
        <fullName evidence="6">Serine protease snake</fullName>
    </submittedName>
</protein>
<dbReference type="PROSITE" id="PS00135">
    <property type="entry name" value="TRYPSIN_SER"/>
    <property type="match status" value="1"/>
</dbReference>
<evidence type="ECO:0000313" key="5">
    <source>
        <dbReference type="Proteomes" id="UP000504633"/>
    </source>
</evidence>
<dbReference type="SMART" id="SM00020">
    <property type="entry name" value="Tryp_SPc"/>
    <property type="match status" value="1"/>
</dbReference>
<dbReference type="KEGG" id="dhe:111596246"/>
<dbReference type="OMA" id="ILVYHKE"/>
<dbReference type="SUPFAM" id="SSF50494">
    <property type="entry name" value="Trypsin-like serine proteases"/>
    <property type="match status" value="1"/>
</dbReference>
<dbReference type="Gene3D" id="2.40.10.10">
    <property type="entry name" value="Trypsin-like serine proteases"/>
    <property type="match status" value="2"/>
</dbReference>
<dbReference type="PRINTS" id="PR00722">
    <property type="entry name" value="CHYMOTRYPSIN"/>
</dbReference>
<dbReference type="InterPro" id="IPR043504">
    <property type="entry name" value="Peptidase_S1_PA_chymotrypsin"/>
</dbReference>
<dbReference type="CDD" id="cd00190">
    <property type="entry name" value="Tryp_SPc"/>
    <property type="match status" value="1"/>
</dbReference>
<dbReference type="FunFam" id="2.40.10.10:FF:000157">
    <property type="entry name" value="GH18608p"/>
    <property type="match status" value="1"/>
</dbReference>
<dbReference type="Pfam" id="PF00089">
    <property type="entry name" value="Trypsin"/>
    <property type="match status" value="1"/>
</dbReference>
<dbReference type="InterPro" id="IPR001254">
    <property type="entry name" value="Trypsin_dom"/>
</dbReference>
<organism evidence="5 6">
    <name type="scientific">Drosophila hydei</name>
    <name type="common">Fruit fly</name>
    <dbReference type="NCBI Taxonomy" id="7224"/>
    <lineage>
        <taxon>Eukaryota</taxon>
        <taxon>Metazoa</taxon>
        <taxon>Ecdysozoa</taxon>
        <taxon>Arthropoda</taxon>
        <taxon>Hexapoda</taxon>
        <taxon>Insecta</taxon>
        <taxon>Pterygota</taxon>
        <taxon>Neoptera</taxon>
        <taxon>Endopterygota</taxon>
        <taxon>Diptera</taxon>
        <taxon>Brachycera</taxon>
        <taxon>Muscomorpha</taxon>
        <taxon>Ephydroidea</taxon>
        <taxon>Drosophilidae</taxon>
        <taxon>Drosophila</taxon>
    </lineage>
</organism>
<dbReference type="PANTHER" id="PTHR24260">
    <property type="match status" value="1"/>
</dbReference>
<evidence type="ECO:0000313" key="6">
    <source>
        <dbReference type="RefSeq" id="XP_023166146.2"/>
    </source>
</evidence>
<keyword evidence="3" id="KW-0732">Signal</keyword>
<keyword evidence="2 6" id="KW-0645">Protease</keyword>
<evidence type="ECO:0000259" key="4">
    <source>
        <dbReference type="PROSITE" id="PS50240"/>
    </source>
</evidence>
<dbReference type="InterPro" id="IPR009003">
    <property type="entry name" value="Peptidase_S1_PA"/>
</dbReference>
<reference evidence="6" key="1">
    <citation type="submission" date="2025-08" db="UniProtKB">
        <authorList>
            <consortium name="RefSeq"/>
        </authorList>
    </citation>
    <scope>IDENTIFICATION</scope>
    <source>
        <strain evidence="6">15085-1641.00</strain>
        <tissue evidence="6">Whole body</tissue>
    </source>
</reference>
<keyword evidence="2" id="KW-0378">Hydrolase</keyword>
<dbReference type="InterPro" id="IPR051333">
    <property type="entry name" value="CLIP_Serine_Protease"/>
</dbReference>
<gene>
    <name evidence="6" type="primary">LOC111596246</name>
</gene>
<feature type="domain" description="Peptidase S1" evidence="4">
    <location>
        <begin position="66"/>
        <end position="311"/>
    </location>
</feature>
<feature type="chain" id="PRO_5026881225" evidence="3">
    <location>
        <begin position="20"/>
        <end position="313"/>
    </location>
</feature>
<dbReference type="InterPro" id="IPR018114">
    <property type="entry name" value="TRYPSIN_HIS"/>
</dbReference>
<dbReference type="PROSITE" id="PS00134">
    <property type="entry name" value="TRYPSIN_HIS"/>
    <property type="match status" value="1"/>
</dbReference>
<dbReference type="OrthoDB" id="6339452at2759"/>
<dbReference type="Proteomes" id="UP000504633">
    <property type="component" value="Unplaced"/>
</dbReference>
<dbReference type="InterPro" id="IPR033116">
    <property type="entry name" value="TRYPSIN_SER"/>
</dbReference>
<name>A0A6J1LID6_DROHY</name>
<proteinExistence type="predicted"/>
<keyword evidence="2" id="KW-0720">Serine protease</keyword>
<dbReference type="GO" id="GO:0004252">
    <property type="term" value="F:serine-type endopeptidase activity"/>
    <property type="evidence" value="ECO:0007669"/>
    <property type="project" value="InterPro"/>
</dbReference>
<dbReference type="GO" id="GO:0006508">
    <property type="term" value="P:proteolysis"/>
    <property type="evidence" value="ECO:0007669"/>
    <property type="project" value="UniProtKB-KW"/>
</dbReference>
<dbReference type="RefSeq" id="XP_023166146.2">
    <property type="nucleotide sequence ID" value="XM_023310378.2"/>
</dbReference>
<dbReference type="PANTHER" id="PTHR24260:SF147">
    <property type="entry name" value="EG:BACR7A4.3 PROTEIN-RELATED"/>
    <property type="match status" value="1"/>
</dbReference>
<dbReference type="PROSITE" id="PS50240">
    <property type="entry name" value="TRYPSIN_DOM"/>
    <property type="match status" value="1"/>
</dbReference>
<accession>A0A6J1LID6</accession>
<keyword evidence="5" id="KW-1185">Reference proteome</keyword>